<evidence type="ECO:0000256" key="1">
    <source>
        <dbReference type="SAM" id="MobiDB-lite"/>
    </source>
</evidence>
<comment type="caution">
    <text evidence="2">The sequence shown here is derived from an EMBL/GenBank/DDBJ whole genome shotgun (WGS) entry which is preliminary data.</text>
</comment>
<keyword evidence="3" id="KW-1185">Reference proteome</keyword>
<evidence type="ECO:0000313" key="3">
    <source>
        <dbReference type="Proteomes" id="UP000309340"/>
    </source>
</evidence>
<dbReference type="AlphaFoldDB" id="A0A4U0XIC7"/>
<organism evidence="2 3">
    <name type="scientific">Friedmanniomyces simplex</name>
    <dbReference type="NCBI Taxonomy" id="329884"/>
    <lineage>
        <taxon>Eukaryota</taxon>
        <taxon>Fungi</taxon>
        <taxon>Dikarya</taxon>
        <taxon>Ascomycota</taxon>
        <taxon>Pezizomycotina</taxon>
        <taxon>Dothideomycetes</taxon>
        <taxon>Dothideomycetidae</taxon>
        <taxon>Mycosphaerellales</taxon>
        <taxon>Teratosphaeriaceae</taxon>
        <taxon>Friedmanniomyces</taxon>
    </lineage>
</organism>
<dbReference type="OrthoDB" id="10402265at2759"/>
<gene>
    <name evidence="2" type="ORF">B0A55_04852</name>
</gene>
<dbReference type="Proteomes" id="UP000309340">
    <property type="component" value="Unassembled WGS sequence"/>
</dbReference>
<dbReference type="EMBL" id="NAJQ01000180">
    <property type="protein sequence ID" value="TKA75876.1"/>
    <property type="molecule type" value="Genomic_DNA"/>
</dbReference>
<proteinExistence type="predicted"/>
<sequence length="114" mass="13545">MCGRRILPYRCGHERHEPTLCYQARQKPRRRIDQDPRPCPGEPDGQRRAPIAEYCCSQECCAQEFDQFYAAWDMSSHTAGYDSDWQERQWREREAELEALHAGCRQGQMDLYEM</sequence>
<accession>A0A4U0XIC7</accession>
<protein>
    <submittedName>
        <fullName evidence="2">Uncharacterized protein</fullName>
    </submittedName>
</protein>
<name>A0A4U0XIC7_9PEZI</name>
<evidence type="ECO:0000313" key="2">
    <source>
        <dbReference type="EMBL" id="TKA75876.1"/>
    </source>
</evidence>
<feature type="region of interest" description="Disordered" evidence="1">
    <location>
        <begin position="27"/>
        <end position="46"/>
    </location>
</feature>
<reference evidence="2 3" key="1">
    <citation type="submission" date="2017-03" db="EMBL/GenBank/DDBJ databases">
        <title>Genomes of endolithic fungi from Antarctica.</title>
        <authorList>
            <person name="Coleine C."/>
            <person name="Masonjones S."/>
            <person name="Stajich J.E."/>
        </authorList>
    </citation>
    <scope>NUCLEOTIDE SEQUENCE [LARGE SCALE GENOMIC DNA]</scope>
    <source>
        <strain evidence="2 3">CCFEE 5184</strain>
    </source>
</reference>